<feature type="compositionally biased region" description="Polar residues" evidence="1">
    <location>
        <begin position="277"/>
        <end position="292"/>
    </location>
</feature>
<keyword evidence="3" id="KW-1185">Reference proteome</keyword>
<evidence type="ECO:0000256" key="1">
    <source>
        <dbReference type="SAM" id="MobiDB-lite"/>
    </source>
</evidence>
<sequence length="620" mass="70346">MTEQTTLDNTRGWYSLSTELRARILDFLFTGLPVRHKSVPEAVDSDSSRVSDQENWDGPGVFNILVVSKSFITPEEVHRAVVANAEITLATCCDTMKVASLMDERSKRLLKTLALDRHYYRRESDVVECIDFRELQQLFGTFQIVYHSETKYAEITTRGRLGAALFGEYHSHQARSTSAVDLELEYAEGSIERRAAEAVALQLLTTFTRRQGLPYYQKEYRFDPVRNLLLDAREAGVDLNMSIEFPLTVDNGAPDISEDDDDEDAEEWEYKKCDLPSQPTQPTHQPAPISNQDPDLPLSLSFDLMAQPHGMSDLVPRHWTTLPTEIRDRILDLVLENRTFTHLKNSTGASANVNPTSVLKLIKVSRQFATYHDIVNAILRSGKIKINDISDIGRISPSLTPEQRHMMKTLTVSQQFLEGIGSVPTTIHTFPGSIGNFRLDVPNMLEVYLSVSEHSSIAKMTKRKPDEPSTSIDWADDLAKGYVSFVEAQSVLLEACLKNYTSHQRDFTGLGALLSYAAKNKVGVQAKITMMFIERDTRMKLAEVYNAVLSTKDWCIRVPFAGQEICLEQEMSRDCFDIGATDLRSAMAILPRRWWAMLVLPHDEYKWLLWYETLAMPSRR</sequence>
<name>A0ABR0RJY3_9EURO</name>
<evidence type="ECO:0000313" key="2">
    <source>
        <dbReference type="EMBL" id="KAK5940642.1"/>
    </source>
</evidence>
<evidence type="ECO:0000313" key="3">
    <source>
        <dbReference type="Proteomes" id="UP001334248"/>
    </source>
</evidence>
<gene>
    <name evidence="2" type="ORF">PMZ80_007059</name>
</gene>
<dbReference type="EMBL" id="JAVHJV010000008">
    <property type="protein sequence ID" value="KAK5940642.1"/>
    <property type="molecule type" value="Genomic_DNA"/>
</dbReference>
<protein>
    <submittedName>
        <fullName evidence="2">Uncharacterized protein</fullName>
    </submittedName>
</protein>
<reference evidence="2 3" key="1">
    <citation type="journal article" date="2023" name="Res Sq">
        <title>Genomic and morphological characterization of Knufia obscura isolated from the Mars 2020 spacecraft assembly facility.</title>
        <authorList>
            <person name="Chander A.M."/>
            <person name="Teixeira M.M."/>
            <person name="Singh N.K."/>
            <person name="Williams M.P."/>
            <person name="Parker C.W."/>
            <person name="Leo P."/>
            <person name="Stajich J.E."/>
            <person name="Torok T."/>
            <person name="Tighe S."/>
            <person name="Mason C.E."/>
            <person name="Venkateswaran K."/>
        </authorList>
    </citation>
    <scope>NUCLEOTIDE SEQUENCE [LARGE SCALE GENOMIC DNA]</scope>
    <source>
        <strain evidence="2 3">CCFEE 5817</strain>
    </source>
</reference>
<accession>A0ABR0RJY3</accession>
<dbReference type="RefSeq" id="XP_064728732.1">
    <property type="nucleotide sequence ID" value="XM_064875467.1"/>
</dbReference>
<dbReference type="GeneID" id="90000508"/>
<comment type="caution">
    <text evidence="2">The sequence shown here is derived from an EMBL/GenBank/DDBJ whole genome shotgun (WGS) entry which is preliminary data.</text>
</comment>
<feature type="region of interest" description="Disordered" evidence="1">
    <location>
        <begin position="272"/>
        <end position="293"/>
    </location>
</feature>
<dbReference type="Proteomes" id="UP001334248">
    <property type="component" value="Unassembled WGS sequence"/>
</dbReference>
<proteinExistence type="predicted"/>
<organism evidence="2 3">
    <name type="scientific">Knufia obscura</name>
    <dbReference type="NCBI Taxonomy" id="1635080"/>
    <lineage>
        <taxon>Eukaryota</taxon>
        <taxon>Fungi</taxon>
        <taxon>Dikarya</taxon>
        <taxon>Ascomycota</taxon>
        <taxon>Pezizomycotina</taxon>
        <taxon>Eurotiomycetes</taxon>
        <taxon>Chaetothyriomycetidae</taxon>
        <taxon>Chaetothyriales</taxon>
        <taxon>Trichomeriaceae</taxon>
        <taxon>Knufia</taxon>
    </lineage>
</organism>